<gene>
    <name evidence="1" type="ORF">ACEWY4_000251</name>
</gene>
<protein>
    <submittedName>
        <fullName evidence="1">Uncharacterized protein</fullName>
    </submittedName>
</protein>
<name>A0ABD1KXC3_9TELE</name>
<dbReference type="AlphaFoldDB" id="A0ABD1KXC3"/>
<evidence type="ECO:0000313" key="1">
    <source>
        <dbReference type="EMBL" id="KAL2103383.1"/>
    </source>
</evidence>
<evidence type="ECO:0000313" key="2">
    <source>
        <dbReference type="Proteomes" id="UP001591681"/>
    </source>
</evidence>
<accession>A0ABD1KXC3</accession>
<reference evidence="1 2" key="1">
    <citation type="submission" date="2024-09" db="EMBL/GenBank/DDBJ databases">
        <title>A chromosome-level genome assembly of Gray's grenadier anchovy, Coilia grayii.</title>
        <authorList>
            <person name="Fu Z."/>
        </authorList>
    </citation>
    <scope>NUCLEOTIDE SEQUENCE [LARGE SCALE GENOMIC DNA]</scope>
    <source>
        <strain evidence="1">G4</strain>
        <tissue evidence="1">Muscle</tissue>
    </source>
</reference>
<organism evidence="1 2">
    <name type="scientific">Coilia grayii</name>
    <name type="common">Gray's grenadier anchovy</name>
    <dbReference type="NCBI Taxonomy" id="363190"/>
    <lineage>
        <taxon>Eukaryota</taxon>
        <taxon>Metazoa</taxon>
        <taxon>Chordata</taxon>
        <taxon>Craniata</taxon>
        <taxon>Vertebrata</taxon>
        <taxon>Euteleostomi</taxon>
        <taxon>Actinopterygii</taxon>
        <taxon>Neopterygii</taxon>
        <taxon>Teleostei</taxon>
        <taxon>Clupei</taxon>
        <taxon>Clupeiformes</taxon>
        <taxon>Clupeoidei</taxon>
        <taxon>Engraulidae</taxon>
        <taxon>Coilinae</taxon>
        <taxon>Coilia</taxon>
    </lineage>
</organism>
<comment type="caution">
    <text evidence="1">The sequence shown here is derived from an EMBL/GenBank/DDBJ whole genome shotgun (WGS) entry which is preliminary data.</text>
</comment>
<keyword evidence="2" id="KW-1185">Reference proteome</keyword>
<proteinExistence type="predicted"/>
<dbReference type="EMBL" id="JBHFQA010000001">
    <property type="protein sequence ID" value="KAL2103383.1"/>
    <property type="molecule type" value="Genomic_DNA"/>
</dbReference>
<dbReference type="Proteomes" id="UP001591681">
    <property type="component" value="Unassembled WGS sequence"/>
</dbReference>
<sequence length="770" mass="88710">MAARYYYESNGWSQSDTEYKKSRLLQCNLPTCEENVDEVIELLSALSDVQSPHLGPSLGSTPGKSASVVEPVLRQRHFSDTRPGDENWLCSWRKDNFSVSTKTAESNVSVTDIGCIADIDTSHSSAARQVCHPVWERQEGDFARVKPFHSQDSEAPSLGGRRVCFDKDLTDGTDKGGDGQRHLKQRESLSTYKDLLESSWASEALHKSMLDLENNEQENSSSFNKIDSIFLQSPLRHPYCGSETQADCHPEPNLSLFSLQHAKPLSQSLGILRSQVQGRGEAPKSCSFPRLSHQEELYLQEALSQSSFRQTASVSELNLRFGYTEPPHVLRNDREWGKSRGFAVAEPEITGSRLLPNDLSWIDRLEMKENLGQVNSEVKESWRPTQVTLERSHGDKVSHSLSGQSLQSISWPFEEARCVDRWQPSLEPMHSLGKIHSDKGEVNSGRLSSQAVGEVMKAQLPSTHLKSCGLPDGRKIYDLGQEAGTDERFEALYRFRLLQRCFRRWAWLQRCVGMACGWHRRRMLSSALCALHRPMEERHTQTHTLQHRRRALLLAQAFQHWKARVAARQGQTLRQSREHDGTVEDLRRRLTQPSDTLVLHTDTSMWRTHTQGQKLIRAAHIHYHLSLLCKCWLQWQRECVRQRWRAAQEERASCVWRLTLQSHTLTDWRSASVRHQQARRCYRHTLQKHTLTDWRSAYERQQQARRLCVLASVWRVWVGRWELRRCGRLAEARESAEVHRRGVLQHCLLVWRRRTANQCTGRERAHVIAK</sequence>